<dbReference type="EMBL" id="BAABAT010000066">
    <property type="protein sequence ID" value="GAA4263316.1"/>
    <property type="molecule type" value="Genomic_DNA"/>
</dbReference>
<reference evidence="7" key="1">
    <citation type="journal article" date="2019" name="Int. J. Syst. Evol. Microbiol.">
        <title>The Global Catalogue of Microorganisms (GCM) 10K type strain sequencing project: providing services to taxonomists for standard genome sequencing and annotation.</title>
        <authorList>
            <consortium name="The Broad Institute Genomics Platform"/>
            <consortium name="The Broad Institute Genome Sequencing Center for Infectious Disease"/>
            <person name="Wu L."/>
            <person name="Ma J."/>
        </authorList>
    </citation>
    <scope>NUCLEOTIDE SEQUENCE [LARGE SCALE GENOMIC DNA]</scope>
    <source>
        <strain evidence="7">JCM 17441</strain>
    </source>
</reference>
<name>A0ABP8DTQ3_9ACTN</name>
<dbReference type="CDD" id="cd03215">
    <property type="entry name" value="ABC_Carb_Monos_II"/>
    <property type="match status" value="1"/>
</dbReference>
<evidence type="ECO:0000259" key="5">
    <source>
        <dbReference type="PROSITE" id="PS50893"/>
    </source>
</evidence>
<gene>
    <name evidence="6" type="ORF">GCM10022255_106770</name>
</gene>
<organism evidence="6 7">
    <name type="scientific">Dactylosporangium darangshiense</name>
    <dbReference type="NCBI Taxonomy" id="579108"/>
    <lineage>
        <taxon>Bacteria</taxon>
        <taxon>Bacillati</taxon>
        <taxon>Actinomycetota</taxon>
        <taxon>Actinomycetes</taxon>
        <taxon>Micromonosporales</taxon>
        <taxon>Micromonosporaceae</taxon>
        <taxon>Dactylosporangium</taxon>
    </lineage>
</organism>
<dbReference type="InterPro" id="IPR017871">
    <property type="entry name" value="ABC_transporter-like_CS"/>
</dbReference>
<dbReference type="InterPro" id="IPR050107">
    <property type="entry name" value="ABC_carbohydrate_import_ATPase"/>
</dbReference>
<dbReference type="SUPFAM" id="SSF52540">
    <property type="entry name" value="P-loop containing nucleoside triphosphate hydrolases"/>
    <property type="match status" value="2"/>
</dbReference>
<dbReference type="RefSeq" id="WP_345142442.1">
    <property type="nucleotide sequence ID" value="NZ_BAABAT010000066.1"/>
</dbReference>
<dbReference type="InterPro" id="IPR027417">
    <property type="entry name" value="P-loop_NTPase"/>
</dbReference>
<dbReference type="InterPro" id="IPR003593">
    <property type="entry name" value="AAA+_ATPase"/>
</dbReference>
<dbReference type="PROSITE" id="PS00211">
    <property type="entry name" value="ABC_TRANSPORTER_1"/>
    <property type="match status" value="1"/>
</dbReference>
<dbReference type="Proteomes" id="UP001500620">
    <property type="component" value="Unassembled WGS sequence"/>
</dbReference>
<protein>
    <submittedName>
        <fullName evidence="6">Sugar ABC transporter ATP-binding protein</fullName>
    </submittedName>
</protein>
<evidence type="ECO:0000256" key="2">
    <source>
        <dbReference type="ARBA" id="ARBA00022737"/>
    </source>
</evidence>
<keyword evidence="2" id="KW-0677">Repeat</keyword>
<dbReference type="Gene3D" id="3.40.50.300">
    <property type="entry name" value="P-loop containing nucleotide triphosphate hydrolases"/>
    <property type="match status" value="2"/>
</dbReference>
<feature type="domain" description="ABC transporter" evidence="5">
    <location>
        <begin position="243"/>
        <end position="496"/>
    </location>
</feature>
<dbReference type="PANTHER" id="PTHR43790">
    <property type="entry name" value="CARBOHYDRATE TRANSPORT ATP-BINDING PROTEIN MG119-RELATED"/>
    <property type="match status" value="1"/>
</dbReference>
<evidence type="ECO:0000313" key="6">
    <source>
        <dbReference type="EMBL" id="GAA4263316.1"/>
    </source>
</evidence>
<dbReference type="PROSITE" id="PS50893">
    <property type="entry name" value="ABC_TRANSPORTER_2"/>
    <property type="match status" value="2"/>
</dbReference>
<dbReference type="Pfam" id="PF00005">
    <property type="entry name" value="ABC_tran"/>
    <property type="match status" value="2"/>
</dbReference>
<evidence type="ECO:0000256" key="3">
    <source>
        <dbReference type="ARBA" id="ARBA00022741"/>
    </source>
</evidence>
<keyword evidence="1" id="KW-0813">Transport</keyword>
<proteinExistence type="predicted"/>
<accession>A0ABP8DTQ3</accession>
<dbReference type="InterPro" id="IPR003439">
    <property type="entry name" value="ABC_transporter-like_ATP-bd"/>
</dbReference>
<evidence type="ECO:0000256" key="4">
    <source>
        <dbReference type="ARBA" id="ARBA00022840"/>
    </source>
</evidence>
<sequence>MSPATVEAANVTKRFGSTVALAGAGIVVRPGETHALVGRNGAGKSTLVSILTGLQAPDEGAVTFDGRPAPPLGDRDAWRRLVACVYQKSTIIPTLTVAENLFLNRQARGPAGLIGWGRMRRDAQRLLAEWSVDVDARRPASTLTVEQRQFVEIARALSFGARFIILDEPTAQLDAAGIKRLFARIGNLREQGVTFLYISHHLPEIYEICDQVTVFRDARHILTAPVAELGRPALVAAMTGEDVTMPEAVRRDIPPDVPVRLRVRGLVTRTSARLSLEARAGEVVGIAGGGGSGKVDVAEAVVGLTRPAAGTVTVDGRTLRPGSVPDAIAAGVGLVPQDRHREGLVPLLSIAENVTMSVPERIRRRGLLSPKRRDALAGRVIAELSIKADGPRVPVGDLSGGNQQKVVLGRALAADPKLLVLVTPTAGVDVRSKQTLLGAVEEVRRSGTTVLVVSDELDDLRICDRVLVLFQGRVVAEMAAGWSDNELVAAMEGVDLGHV</sequence>
<feature type="domain" description="ABC transporter" evidence="5">
    <location>
        <begin position="6"/>
        <end position="242"/>
    </location>
</feature>
<evidence type="ECO:0000256" key="1">
    <source>
        <dbReference type="ARBA" id="ARBA00022448"/>
    </source>
</evidence>
<evidence type="ECO:0000313" key="7">
    <source>
        <dbReference type="Proteomes" id="UP001500620"/>
    </source>
</evidence>
<dbReference type="PANTHER" id="PTHR43790:SF9">
    <property type="entry name" value="GALACTOFURANOSE TRANSPORTER ATP-BINDING PROTEIN YTFR"/>
    <property type="match status" value="1"/>
</dbReference>
<keyword evidence="3" id="KW-0547">Nucleotide-binding</keyword>
<dbReference type="SMART" id="SM00382">
    <property type="entry name" value="AAA"/>
    <property type="match status" value="2"/>
</dbReference>
<keyword evidence="4 6" id="KW-0067">ATP-binding</keyword>
<dbReference type="CDD" id="cd03216">
    <property type="entry name" value="ABC_Carb_Monos_I"/>
    <property type="match status" value="1"/>
</dbReference>
<dbReference type="GO" id="GO:0005524">
    <property type="term" value="F:ATP binding"/>
    <property type="evidence" value="ECO:0007669"/>
    <property type="project" value="UniProtKB-KW"/>
</dbReference>
<comment type="caution">
    <text evidence="6">The sequence shown here is derived from an EMBL/GenBank/DDBJ whole genome shotgun (WGS) entry which is preliminary data.</text>
</comment>
<keyword evidence="7" id="KW-1185">Reference proteome</keyword>